<name>A0A803Q5X5_CANSA</name>
<reference evidence="3" key="2">
    <citation type="submission" date="2021-03" db="UniProtKB">
        <authorList>
            <consortium name="EnsemblPlants"/>
        </authorList>
    </citation>
    <scope>IDENTIFICATION</scope>
</reference>
<accession>A0A803Q5X5</accession>
<feature type="chain" id="PRO_5031253199" evidence="2">
    <location>
        <begin position="20"/>
        <end position="189"/>
    </location>
</feature>
<feature type="signal peptide" evidence="2">
    <location>
        <begin position="1"/>
        <end position="19"/>
    </location>
</feature>
<dbReference type="AlphaFoldDB" id="A0A803Q5X5"/>
<dbReference type="EnsemblPlants" id="evm.model.07.662">
    <property type="protein sequence ID" value="cds.evm.model.07.662"/>
    <property type="gene ID" value="evm.TU.07.662"/>
</dbReference>
<evidence type="ECO:0000256" key="1">
    <source>
        <dbReference type="SAM" id="Phobius"/>
    </source>
</evidence>
<evidence type="ECO:0000313" key="3">
    <source>
        <dbReference type="EnsemblPlants" id="cds.evm.model.07.662"/>
    </source>
</evidence>
<protein>
    <submittedName>
        <fullName evidence="3">Uncharacterized protein</fullName>
    </submittedName>
</protein>
<proteinExistence type="predicted"/>
<keyword evidence="1" id="KW-0812">Transmembrane</keyword>
<dbReference type="Gramene" id="evm.model.07.662">
    <property type="protein sequence ID" value="cds.evm.model.07.662"/>
    <property type="gene ID" value="evm.TU.07.662"/>
</dbReference>
<keyword evidence="1" id="KW-1133">Transmembrane helix</keyword>
<dbReference type="Proteomes" id="UP000596661">
    <property type="component" value="Chromosome 7"/>
</dbReference>
<evidence type="ECO:0000313" key="4">
    <source>
        <dbReference type="Proteomes" id="UP000596661"/>
    </source>
</evidence>
<reference evidence="3" key="1">
    <citation type="submission" date="2018-11" db="EMBL/GenBank/DDBJ databases">
        <authorList>
            <person name="Grassa J C."/>
        </authorList>
    </citation>
    <scope>NUCLEOTIDE SEQUENCE [LARGE SCALE GENOMIC DNA]</scope>
</reference>
<sequence>MHPWAPPPDLGWWHPGVLALGVLHVVEEVPSWWVSVLVGQVGVGRCSWGSVPWHLFSQVTGRRCWRRSISIAMVIAVGQRLLVDPSFWAAWWRCWWASLSSHHFVFEVFGWLGSFSGGCFGFGVLFFFLFFQISVFPYGFLFRRPGSGAHWLLFSFRSVVDVEGGFGSYPKGCASLVLAPSPFRTAMGD</sequence>
<keyword evidence="4" id="KW-1185">Reference proteome</keyword>
<keyword evidence="2" id="KW-0732">Signal</keyword>
<organism evidence="3 4">
    <name type="scientific">Cannabis sativa</name>
    <name type="common">Hemp</name>
    <name type="synonym">Marijuana</name>
    <dbReference type="NCBI Taxonomy" id="3483"/>
    <lineage>
        <taxon>Eukaryota</taxon>
        <taxon>Viridiplantae</taxon>
        <taxon>Streptophyta</taxon>
        <taxon>Embryophyta</taxon>
        <taxon>Tracheophyta</taxon>
        <taxon>Spermatophyta</taxon>
        <taxon>Magnoliopsida</taxon>
        <taxon>eudicotyledons</taxon>
        <taxon>Gunneridae</taxon>
        <taxon>Pentapetalae</taxon>
        <taxon>rosids</taxon>
        <taxon>fabids</taxon>
        <taxon>Rosales</taxon>
        <taxon>Cannabaceae</taxon>
        <taxon>Cannabis</taxon>
    </lineage>
</organism>
<keyword evidence="1" id="KW-0472">Membrane</keyword>
<dbReference type="EMBL" id="UZAU01000640">
    <property type="status" value="NOT_ANNOTATED_CDS"/>
    <property type="molecule type" value="Genomic_DNA"/>
</dbReference>
<evidence type="ECO:0000256" key="2">
    <source>
        <dbReference type="SAM" id="SignalP"/>
    </source>
</evidence>
<feature type="transmembrane region" description="Helical" evidence="1">
    <location>
        <begin position="111"/>
        <end position="136"/>
    </location>
</feature>